<name>A0A367LGL3_9HYPO</name>
<keyword evidence="2" id="KW-0813">Transport</keyword>
<feature type="transmembrane region" description="Helical" evidence="7">
    <location>
        <begin position="169"/>
        <end position="193"/>
    </location>
</feature>
<dbReference type="EMBL" id="LKCN02000006">
    <property type="protein sequence ID" value="RCI13402.1"/>
    <property type="molecule type" value="Genomic_DNA"/>
</dbReference>
<feature type="transmembrane region" description="Helical" evidence="7">
    <location>
        <begin position="254"/>
        <end position="276"/>
    </location>
</feature>
<dbReference type="PIRSF" id="PIRSF006060">
    <property type="entry name" value="AA_transporter"/>
    <property type="match status" value="1"/>
</dbReference>
<keyword evidence="9" id="KW-1185">Reference proteome</keyword>
<evidence type="ECO:0000313" key="8">
    <source>
        <dbReference type="EMBL" id="RCI13402.1"/>
    </source>
</evidence>
<evidence type="ECO:0000256" key="1">
    <source>
        <dbReference type="ARBA" id="ARBA00004141"/>
    </source>
</evidence>
<dbReference type="PANTHER" id="PTHR45649">
    <property type="entry name" value="AMINO-ACID PERMEASE BAT1"/>
    <property type="match status" value="1"/>
</dbReference>
<dbReference type="Pfam" id="PF13520">
    <property type="entry name" value="AA_permease_2"/>
    <property type="match status" value="1"/>
</dbReference>
<evidence type="ECO:0000313" key="9">
    <source>
        <dbReference type="Proteomes" id="UP000253664"/>
    </source>
</evidence>
<evidence type="ECO:0000256" key="5">
    <source>
        <dbReference type="ARBA" id="ARBA00023136"/>
    </source>
</evidence>
<evidence type="ECO:0000256" key="3">
    <source>
        <dbReference type="ARBA" id="ARBA00022692"/>
    </source>
</evidence>
<dbReference type="Gene3D" id="1.20.1740.10">
    <property type="entry name" value="Amino acid/polyamine transporter I"/>
    <property type="match status" value="1"/>
</dbReference>
<evidence type="ECO:0000256" key="7">
    <source>
        <dbReference type="SAM" id="Phobius"/>
    </source>
</evidence>
<comment type="subcellular location">
    <subcellularLocation>
        <location evidence="1">Membrane</location>
        <topology evidence="1">Multi-pass membrane protein</topology>
    </subcellularLocation>
</comment>
<dbReference type="AlphaFoldDB" id="A0A367LGL3"/>
<keyword evidence="4 7" id="KW-1133">Transmembrane helix</keyword>
<feature type="transmembrane region" description="Helical" evidence="7">
    <location>
        <begin position="443"/>
        <end position="461"/>
    </location>
</feature>
<reference evidence="8 9" key="1">
    <citation type="journal article" date="2015" name="BMC Genomics">
        <title>Insights from the genome of Ophiocordyceps polyrhachis-furcata to pathogenicity and host specificity in insect fungi.</title>
        <authorList>
            <person name="Wichadakul D."/>
            <person name="Kobmoo N."/>
            <person name="Ingsriswang S."/>
            <person name="Tangphatsornruang S."/>
            <person name="Chantasingh D."/>
            <person name="Luangsa-ard J.J."/>
            <person name="Eurwilaichitr L."/>
        </authorList>
    </citation>
    <scope>NUCLEOTIDE SEQUENCE [LARGE SCALE GENOMIC DNA]</scope>
    <source>
        <strain evidence="8 9">BCC 54312</strain>
    </source>
</reference>
<dbReference type="STRING" id="1330021.A0A367LGL3"/>
<feature type="transmembrane region" description="Helical" evidence="7">
    <location>
        <begin position="224"/>
        <end position="242"/>
    </location>
</feature>
<feature type="compositionally biased region" description="Basic and acidic residues" evidence="6">
    <location>
        <begin position="13"/>
        <end position="24"/>
    </location>
</feature>
<feature type="transmembrane region" description="Helical" evidence="7">
    <location>
        <begin position="509"/>
        <end position="528"/>
    </location>
</feature>
<dbReference type="Proteomes" id="UP000253664">
    <property type="component" value="Unassembled WGS sequence"/>
</dbReference>
<keyword evidence="3 7" id="KW-0812">Transmembrane</keyword>
<keyword evidence="5 7" id="KW-0472">Membrane</keyword>
<evidence type="ECO:0000256" key="6">
    <source>
        <dbReference type="SAM" id="MobiDB-lite"/>
    </source>
</evidence>
<comment type="caution">
    <text evidence="8">The sequence shown here is derived from an EMBL/GenBank/DDBJ whole genome shotgun (WGS) entry which is preliminary data.</text>
</comment>
<feature type="transmembrane region" description="Helical" evidence="7">
    <location>
        <begin position="89"/>
        <end position="110"/>
    </location>
</feature>
<evidence type="ECO:0000256" key="4">
    <source>
        <dbReference type="ARBA" id="ARBA00022989"/>
    </source>
</evidence>
<evidence type="ECO:0000256" key="2">
    <source>
        <dbReference type="ARBA" id="ARBA00022448"/>
    </source>
</evidence>
<feature type="transmembrane region" description="Helical" evidence="7">
    <location>
        <begin position="122"/>
        <end position="141"/>
    </location>
</feature>
<accession>A0A367LGL3</accession>
<protein>
    <recommendedName>
        <fullName evidence="10">Amino acid permease/ SLC12A domain-containing protein</fullName>
    </recommendedName>
</protein>
<feature type="region of interest" description="Disordered" evidence="6">
    <location>
        <begin position="1"/>
        <end position="65"/>
    </location>
</feature>
<feature type="transmembrane region" description="Helical" evidence="7">
    <location>
        <begin position="540"/>
        <end position="558"/>
    </location>
</feature>
<dbReference type="GO" id="GO:0022857">
    <property type="term" value="F:transmembrane transporter activity"/>
    <property type="evidence" value="ECO:0007669"/>
    <property type="project" value="InterPro"/>
</dbReference>
<gene>
    <name evidence="8" type="ORF">L249_5583</name>
</gene>
<dbReference type="GO" id="GO:0016020">
    <property type="term" value="C:membrane"/>
    <property type="evidence" value="ECO:0007669"/>
    <property type="project" value="UniProtKB-SubCell"/>
</dbReference>
<organism evidence="8 9">
    <name type="scientific">Ophiocordyceps polyrhachis-furcata BCC 54312</name>
    <dbReference type="NCBI Taxonomy" id="1330021"/>
    <lineage>
        <taxon>Eukaryota</taxon>
        <taxon>Fungi</taxon>
        <taxon>Dikarya</taxon>
        <taxon>Ascomycota</taxon>
        <taxon>Pezizomycotina</taxon>
        <taxon>Sordariomycetes</taxon>
        <taxon>Hypocreomycetidae</taxon>
        <taxon>Hypocreales</taxon>
        <taxon>Ophiocordycipitaceae</taxon>
        <taxon>Ophiocordyceps</taxon>
    </lineage>
</organism>
<feature type="transmembrane region" description="Helical" evidence="7">
    <location>
        <begin position="467"/>
        <end position="489"/>
    </location>
</feature>
<dbReference type="InterPro" id="IPR002293">
    <property type="entry name" value="AA/rel_permease1"/>
</dbReference>
<dbReference type="OrthoDB" id="2417308at2759"/>
<evidence type="ECO:0008006" key="10">
    <source>
        <dbReference type="Google" id="ProtNLM"/>
    </source>
</evidence>
<dbReference type="PANTHER" id="PTHR45649:SF22">
    <property type="entry name" value="TRANSPORTER, PUTATIVE (EUROFUNG)-RELATED"/>
    <property type="match status" value="1"/>
</dbReference>
<feature type="transmembrane region" description="Helical" evidence="7">
    <location>
        <begin position="339"/>
        <end position="361"/>
    </location>
</feature>
<sequence length="592" mass="63832">MTSPNSTGAGDLRLGRAPEDDAGTRHLRLGPGHDEDLRAAAAAAADNDDDGDSFSPSTRSNSRLRTARRDADDLAALGHAQVLSRKFSLWSMLALAMCVLGTWSTFAQGFSNGLAYGGPISILWGLVLVALCNGCVVVSLGELCSSMPTALGQADWISRLAGPSESARFVSYLCAWLNTFGWWTLSASSVAFMTDFTLSMRLMYMADDDAAAAARDAIAGWQRLLVYLAITVFFTLVNLVTCRRESLLPTLNNWVGVSFVGLFLAFIVALPAGVAARPGSHFQPPSFVFAGWINHTGWPDGVVWFMGLVQSAYGLTAFDSVIHMAEEIPSPRRNVPRTMWMAVASGAVSGFVFLLVCLFCIQDIDRVLSPPSGFPFIDITKSTLGRDAAAALISLFIVNSFGQGIGIVTSSSRLTWSFARDRGLPLGSYWAHVDDYWRVPARALWLQAGLIGLVGLLYLFAKTVLQAILSVSTIALTLSYAMPIATLMLVGRQNLSPGEFRLGRWQGPVANGVSVVYCAITTVFFFFPGSPNPTPGNMNYAIAVFGIMLVVSIAFWVLEGRRSYMRGDEVVLLAQEATAEGKKDTTKSPMTT</sequence>
<proteinExistence type="predicted"/>